<dbReference type="Gene3D" id="3.90.640.10">
    <property type="entry name" value="Actin, Chain A, domain 4"/>
    <property type="match status" value="1"/>
</dbReference>
<dbReference type="AlphaFoldDB" id="A0A4P9YXQ4"/>
<sequence>MATYGGDEVSALVLDVGARWTKAGYAGEDMPAAFFSSWVGAATEQGASANAADAMDVDAAPQNDAPEATTDGAGPRTRYYMHAGGAAPPWHENMEMRNPIKDGLIDDWDALEQIWDHIFESALRVNPAEHPLLVTESAWNKRECRERLAELAFEKYRAPALFLCKDAVLTAFAAGRSTALVVDAGAGSTRVVPVYDGYVMQKNVAKQSLGAHMLSEIILQQMETDMKITVTPQYKVKEKQPVETEQPAKATLHDRPNTTASYDHYAKL</sequence>
<proteinExistence type="inferred from homology"/>
<evidence type="ECO:0000256" key="2">
    <source>
        <dbReference type="SAM" id="MobiDB-lite"/>
    </source>
</evidence>
<dbReference type="InterPro" id="IPR004000">
    <property type="entry name" value="Actin"/>
</dbReference>
<gene>
    <name evidence="3" type="ORF">SYNPS1DRAFT_23793</name>
</gene>
<accession>A0A4P9YXQ4</accession>
<dbReference type="Pfam" id="PF00022">
    <property type="entry name" value="Actin"/>
    <property type="match status" value="1"/>
</dbReference>
<evidence type="ECO:0000313" key="3">
    <source>
        <dbReference type="EMBL" id="RKP24111.1"/>
    </source>
</evidence>
<dbReference type="SUPFAM" id="SSF53067">
    <property type="entry name" value="Actin-like ATPase domain"/>
    <property type="match status" value="2"/>
</dbReference>
<protein>
    <submittedName>
        <fullName evidence="3">Actin family</fullName>
    </submittedName>
</protein>
<dbReference type="SMART" id="SM00268">
    <property type="entry name" value="ACTIN"/>
    <property type="match status" value="1"/>
</dbReference>
<dbReference type="PANTHER" id="PTHR11937">
    <property type="entry name" value="ACTIN"/>
    <property type="match status" value="1"/>
</dbReference>
<dbReference type="Gene3D" id="3.30.420.40">
    <property type="match status" value="2"/>
</dbReference>
<dbReference type="Proteomes" id="UP000278143">
    <property type="component" value="Unassembled WGS sequence"/>
</dbReference>
<feature type="region of interest" description="Disordered" evidence="2">
    <location>
        <begin position="241"/>
        <end position="268"/>
    </location>
</feature>
<dbReference type="EMBL" id="KZ990441">
    <property type="protein sequence ID" value="RKP24111.1"/>
    <property type="molecule type" value="Genomic_DNA"/>
</dbReference>
<feature type="non-terminal residue" evidence="3">
    <location>
        <position position="268"/>
    </location>
</feature>
<dbReference type="OrthoDB" id="5132116at2759"/>
<keyword evidence="4" id="KW-1185">Reference proteome</keyword>
<evidence type="ECO:0000313" key="4">
    <source>
        <dbReference type="Proteomes" id="UP000278143"/>
    </source>
</evidence>
<reference evidence="4" key="1">
    <citation type="journal article" date="2018" name="Nat. Microbiol.">
        <title>Leveraging single-cell genomics to expand the fungal tree of life.</title>
        <authorList>
            <person name="Ahrendt S.R."/>
            <person name="Quandt C.A."/>
            <person name="Ciobanu D."/>
            <person name="Clum A."/>
            <person name="Salamov A."/>
            <person name="Andreopoulos B."/>
            <person name="Cheng J.F."/>
            <person name="Woyke T."/>
            <person name="Pelin A."/>
            <person name="Henrissat B."/>
            <person name="Reynolds N.K."/>
            <person name="Benny G.L."/>
            <person name="Smith M.E."/>
            <person name="James T.Y."/>
            <person name="Grigoriev I.V."/>
        </authorList>
    </citation>
    <scope>NUCLEOTIDE SEQUENCE [LARGE SCALE GENOMIC DNA]</scope>
    <source>
        <strain evidence="4">Benny S71-1</strain>
    </source>
</reference>
<dbReference type="InterPro" id="IPR043129">
    <property type="entry name" value="ATPase_NBD"/>
</dbReference>
<organism evidence="3 4">
    <name type="scientific">Syncephalis pseudoplumigaleata</name>
    <dbReference type="NCBI Taxonomy" id="1712513"/>
    <lineage>
        <taxon>Eukaryota</taxon>
        <taxon>Fungi</taxon>
        <taxon>Fungi incertae sedis</taxon>
        <taxon>Zoopagomycota</taxon>
        <taxon>Zoopagomycotina</taxon>
        <taxon>Zoopagomycetes</taxon>
        <taxon>Zoopagales</taxon>
        <taxon>Piptocephalidaceae</taxon>
        <taxon>Syncephalis</taxon>
    </lineage>
</organism>
<evidence type="ECO:0000256" key="1">
    <source>
        <dbReference type="RuleBase" id="RU000487"/>
    </source>
</evidence>
<name>A0A4P9YXQ4_9FUNG</name>
<comment type="similarity">
    <text evidence="1">Belongs to the actin family.</text>
</comment>